<feature type="binding site" evidence="15">
    <location>
        <position position="174"/>
    </location>
    <ligand>
        <name>Mg(2+)</name>
        <dbReference type="ChEBI" id="CHEBI:18420"/>
    </ligand>
</feature>
<evidence type="ECO:0000313" key="20">
    <source>
        <dbReference type="Proteomes" id="UP000593571"/>
    </source>
</evidence>
<comment type="caution">
    <text evidence="19">The sequence shown here is derived from an EMBL/GenBank/DDBJ whole genome shotgun (WGS) entry which is preliminary data.</text>
</comment>
<feature type="active site" description="Phosphoserine intermediate" evidence="14">
    <location>
        <position position="111"/>
    </location>
</feature>
<dbReference type="Gene3D" id="3.40.720.10">
    <property type="entry name" value="Alkaline Phosphatase, subunit A"/>
    <property type="match status" value="1"/>
</dbReference>
<proteinExistence type="inferred from homology"/>
<evidence type="ECO:0000256" key="17">
    <source>
        <dbReference type="RuleBase" id="RU003947"/>
    </source>
</evidence>
<organism evidence="19 20">
    <name type="scientific">Rousettus aegyptiacus</name>
    <name type="common">Egyptian fruit bat</name>
    <name type="synonym">Pteropus aegyptiacus</name>
    <dbReference type="NCBI Taxonomy" id="9407"/>
    <lineage>
        <taxon>Eukaryota</taxon>
        <taxon>Metazoa</taxon>
        <taxon>Chordata</taxon>
        <taxon>Craniata</taxon>
        <taxon>Vertebrata</taxon>
        <taxon>Euteleostomi</taxon>
        <taxon>Mammalia</taxon>
        <taxon>Eutheria</taxon>
        <taxon>Laurasiatheria</taxon>
        <taxon>Chiroptera</taxon>
        <taxon>Yinpterochiroptera</taxon>
        <taxon>Pteropodoidea</taxon>
        <taxon>Pteropodidae</taxon>
        <taxon>Rousettinae</taxon>
        <taxon>Rousettus</taxon>
    </lineage>
</organism>
<dbReference type="OrthoDB" id="5818554at2759"/>
<evidence type="ECO:0000256" key="12">
    <source>
        <dbReference type="ARBA" id="ARBA00023180"/>
    </source>
</evidence>
<sequence length="527" mass="56526">MQGARVLLLLGLGLQLSLGRVPVEEEDPAFWNRQAAQALDTAKKLQPIQTAAKNLILFLGDGMGLSTVTTARILKGQEKGNLGPETPLAMDQFPYVALSKTYNVDRNVPDSAGTATAYLCGVKANYQTIGVSAAAQFNQCNTTRGNEVISVMHRAKKAGKSVGVVTTTRVQHASPAGTYAHTVNRNWYSDADVPAAALEEGCRDIAAQLISNVDIDVILGGGRQYMFPNGTPDPEYPDDATRSGVRLDGRNLVQEWQAKRQGARYVWNRTALLQASQDPSVTHLMGLFEPRDMRYELYRDREQDPALREMTEAALRLLSRNARGFYLFVEGGRIDHGHHDSKAQLALTETVSFDDAIDSAGQLTSDKDTLTLVTADHSHVFTFGGYPLRGSSVFGLAPELASDDKAYTSLLYGNGPGFSLSGGSRSPVNDSQSMNPEYRQQAAVPVSSETHGGEDVAVFARGPQAHLVHGVQEQSFVAHVMAFAACLEPYTDCGLASPASAARPGRVAGPSLALLAAALLLPLLGAL</sequence>
<dbReference type="PRINTS" id="PR00113">
    <property type="entry name" value="ALKPHPHTASE"/>
</dbReference>
<keyword evidence="7 15" id="KW-0479">Metal-binding</keyword>
<keyword evidence="6" id="KW-0336">GPI-anchor</keyword>
<feature type="binding site" evidence="15">
    <location>
        <position position="451"/>
    </location>
    <ligand>
        <name>Zn(2+)</name>
        <dbReference type="ChEBI" id="CHEBI:29105"/>
        <label>2</label>
    </ligand>
</feature>
<evidence type="ECO:0000256" key="15">
    <source>
        <dbReference type="PIRSR" id="PIRSR601952-2"/>
    </source>
</evidence>
<evidence type="ECO:0000256" key="5">
    <source>
        <dbReference type="ARBA" id="ARBA00022475"/>
    </source>
</evidence>
<reference evidence="19 20" key="1">
    <citation type="journal article" date="2020" name="Nature">
        <title>Six reference-quality genomes reveal evolution of bat adaptations.</title>
        <authorList>
            <person name="Jebb D."/>
            <person name="Huang Z."/>
            <person name="Pippel M."/>
            <person name="Hughes G.M."/>
            <person name="Lavrichenko K."/>
            <person name="Devanna P."/>
            <person name="Winkler S."/>
            <person name="Jermiin L.S."/>
            <person name="Skirmuntt E.C."/>
            <person name="Katzourakis A."/>
            <person name="Burkitt-Gray L."/>
            <person name="Ray D.A."/>
            <person name="Sullivan K.A.M."/>
            <person name="Roscito J.G."/>
            <person name="Kirilenko B.M."/>
            <person name="Davalos L.M."/>
            <person name="Corthals A.P."/>
            <person name="Power M.L."/>
            <person name="Jones G."/>
            <person name="Ransome R.D."/>
            <person name="Dechmann D.K.N."/>
            <person name="Locatelli A.G."/>
            <person name="Puechmaille S.J."/>
            <person name="Fedrigo O."/>
            <person name="Jarvis E.D."/>
            <person name="Hiller M."/>
            <person name="Vernes S.C."/>
            <person name="Myers E.W."/>
            <person name="Teeling E.C."/>
        </authorList>
    </citation>
    <scope>NUCLEOTIDE SEQUENCE [LARGE SCALE GENOMIC DNA]</scope>
    <source>
        <strain evidence="19">MRouAeg1</strain>
        <tissue evidence="19">Muscle</tissue>
    </source>
</reference>
<evidence type="ECO:0000256" key="14">
    <source>
        <dbReference type="PIRSR" id="PIRSR601952-1"/>
    </source>
</evidence>
<evidence type="ECO:0000256" key="4">
    <source>
        <dbReference type="ARBA" id="ARBA00012647"/>
    </source>
</evidence>
<keyword evidence="11" id="KW-0472">Membrane</keyword>
<feature type="binding site" evidence="15">
    <location>
        <position position="335"/>
    </location>
    <ligand>
        <name>Zn(2+)</name>
        <dbReference type="ChEBI" id="CHEBI:29105"/>
        <label>2</label>
    </ligand>
</feature>
<dbReference type="SUPFAM" id="SSF53649">
    <property type="entry name" value="Alkaline phosphatase-like"/>
    <property type="match status" value="1"/>
</dbReference>
<dbReference type="SMART" id="SM00098">
    <property type="entry name" value="alkPPc"/>
    <property type="match status" value="1"/>
</dbReference>
<dbReference type="CDD" id="cd16012">
    <property type="entry name" value="ALP"/>
    <property type="match status" value="1"/>
</dbReference>
<feature type="binding site" evidence="15">
    <location>
        <position position="61"/>
    </location>
    <ligand>
        <name>Zn(2+)</name>
        <dbReference type="ChEBI" id="CHEBI:29105"/>
        <label>2</label>
    </ligand>
</feature>
<feature type="binding site" evidence="15">
    <location>
        <position position="172"/>
    </location>
    <ligand>
        <name>Mg(2+)</name>
        <dbReference type="ChEBI" id="CHEBI:18420"/>
    </ligand>
</feature>
<keyword evidence="10 15" id="KW-0460">Magnesium</keyword>
<dbReference type="Pfam" id="PF00245">
    <property type="entry name" value="Alk_phosphatase"/>
    <property type="match status" value="1"/>
</dbReference>
<dbReference type="Proteomes" id="UP000593571">
    <property type="component" value="Unassembled WGS sequence"/>
</dbReference>
<comment type="cofactor">
    <cofactor evidence="15">
        <name>Zn(2+)</name>
        <dbReference type="ChEBI" id="CHEBI:29105"/>
    </cofactor>
    <text evidence="15">Binds 2 Zn(2+) ions.</text>
</comment>
<dbReference type="GO" id="GO:0046872">
    <property type="term" value="F:metal ion binding"/>
    <property type="evidence" value="ECO:0007669"/>
    <property type="project" value="UniProtKB-KW"/>
</dbReference>
<protein>
    <recommendedName>
        <fullName evidence="4 17">Alkaline phosphatase</fullName>
        <ecNumber evidence="4 17">3.1.3.1</ecNumber>
    </recommendedName>
</protein>
<dbReference type="PANTHER" id="PTHR11596">
    <property type="entry name" value="ALKALINE PHOSPHATASE"/>
    <property type="match status" value="1"/>
</dbReference>
<dbReference type="AlphaFoldDB" id="A0A7J8JHZ4"/>
<feature type="binding site" evidence="15">
    <location>
        <position position="377"/>
    </location>
    <ligand>
        <name>Zn(2+)</name>
        <dbReference type="ChEBI" id="CHEBI:29105"/>
        <label>2</label>
    </ligand>
</feature>
<evidence type="ECO:0000256" key="18">
    <source>
        <dbReference type="SAM" id="SignalP"/>
    </source>
</evidence>
<dbReference type="EC" id="3.1.3.1" evidence="4 17"/>
<feature type="binding site" evidence="15">
    <location>
        <position position="61"/>
    </location>
    <ligand>
        <name>Mg(2+)</name>
        <dbReference type="ChEBI" id="CHEBI:18420"/>
    </ligand>
</feature>
<evidence type="ECO:0000256" key="3">
    <source>
        <dbReference type="ARBA" id="ARBA00011738"/>
    </source>
</evidence>
<dbReference type="GO" id="GO:0005886">
    <property type="term" value="C:plasma membrane"/>
    <property type="evidence" value="ECO:0007669"/>
    <property type="project" value="UniProtKB-SubCell"/>
</dbReference>
<comment type="similarity">
    <text evidence="2 16">Belongs to the alkaline phosphatase family.</text>
</comment>
<dbReference type="GO" id="GO:0004035">
    <property type="term" value="F:alkaline phosphatase activity"/>
    <property type="evidence" value="ECO:0007669"/>
    <property type="project" value="UniProtKB-EC"/>
</dbReference>
<dbReference type="FunFam" id="3.40.720.10:FF:000008">
    <property type="entry name" value="Alkaline phosphatase"/>
    <property type="match status" value="1"/>
</dbReference>
<evidence type="ECO:0000256" key="16">
    <source>
        <dbReference type="RuleBase" id="RU003946"/>
    </source>
</evidence>
<keyword evidence="5" id="KW-1003">Cell membrane</keyword>
<evidence type="ECO:0000313" key="19">
    <source>
        <dbReference type="EMBL" id="KAF6495702.1"/>
    </source>
</evidence>
<evidence type="ECO:0000256" key="10">
    <source>
        <dbReference type="ARBA" id="ARBA00022842"/>
    </source>
</evidence>
<dbReference type="EMBL" id="JACASE010000002">
    <property type="protein sequence ID" value="KAF6495702.1"/>
    <property type="molecule type" value="Genomic_DNA"/>
</dbReference>
<evidence type="ECO:0000256" key="8">
    <source>
        <dbReference type="ARBA" id="ARBA00022801"/>
    </source>
</evidence>
<name>A0A7J8JHZ4_ROUAE</name>
<feature type="signal peptide" evidence="18">
    <location>
        <begin position="1"/>
        <end position="19"/>
    </location>
</feature>
<evidence type="ECO:0000256" key="11">
    <source>
        <dbReference type="ARBA" id="ARBA00023136"/>
    </source>
</evidence>
<keyword evidence="9 15" id="KW-0862">Zinc</keyword>
<keyword evidence="18" id="KW-0732">Signal</keyword>
<gene>
    <name evidence="19" type="ORF">HJG63_010102</name>
</gene>
<evidence type="ECO:0000256" key="9">
    <source>
        <dbReference type="ARBA" id="ARBA00022833"/>
    </source>
</evidence>
<keyword evidence="8 17" id="KW-0378">Hydrolase</keyword>
<comment type="subcellular location">
    <subcellularLocation>
        <location evidence="1">Cell membrane</location>
        <topology evidence="1">Lipid-anchor</topology>
        <topology evidence="1">GPI-anchor</topology>
    </subcellularLocation>
</comment>
<dbReference type="InterPro" id="IPR001952">
    <property type="entry name" value="Alkaline_phosphatase"/>
</dbReference>
<evidence type="ECO:0000256" key="6">
    <source>
        <dbReference type="ARBA" id="ARBA00022622"/>
    </source>
</evidence>
<keyword evidence="12" id="KW-0325">Glycoprotein</keyword>
<evidence type="ECO:0000256" key="1">
    <source>
        <dbReference type="ARBA" id="ARBA00004609"/>
    </source>
</evidence>
<dbReference type="PROSITE" id="PS00123">
    <property type="entry name" value="ALKALINE_PHOSPHATASE"/>
    <property type="match status" value="1"/>
</dbReference>
<feature type="chain" id="PRO_5029499359" description="Alkaline phosphatase" evidence="18">
    <location>
        <begin position="20"/>
        <end position="527"/>
    </location>
</feature>
<evidence type="ECO:0000256" key="13">
    <source>
        <dbReference type="ARBA" id="ARBA00023288"/>
    </source>
</evidence>
<evidence type="ECO:0000256" key="2">
    <source>
        <dbReference type="ARBA" id="ARBA00005984"/>
    </source>
</evidence>
<dbReference type="GO" id="GO:0098552">
    <property type="term" value="C:side of membrane"/>
    <property type="evidence" value="ECO:0007669"/>
    <property type="project" value="UniProtKB-KW"/>
</dbReference>
<comment type="cofactor">
    <cofactor evidence="15">
        <name>Mg(2+)</name>
        <dbReference type="ChEBI" id="CHEBI:18420"/>
    </cofactor>
    <text evidence="15">Binds 1 Mg(2+) ion.</text>
</comment>
<dbReference type="InterPro" id="IPR017850">
    <property type="entry name" value="Alkaline_phosphatase_core_sf"/>
</dbReference>
<accession>A0A7J8JHZ4</accession>
<keyword evidence="20" id="KW-1185">Reference proteome</keyword>
<comment type="subunit">
    <text evidence="3">Homodimer.</text>
</comment>
<comment type="catalytic activity">
    <reaction evidence="17">
        <text>a phosphate monoester + H2O = an alcohol + phosphate</text>
        <dbReference type="Rhea" id="RHEA:15017"/>
        <dbReference type="ChEBI" id="CHEBI:15377"/>
        <dbReference type="ChEBI" id="CHEBI:30879"/>
        <dbReference type="ChEBI" id="CHEBI:43474"/>
        <dbReference type="ChEBI" id="CHEBI:67140"/>
        <dbReference type="EC" id="3.1.3.1"/>
    </reaction>
</comment>
<evidence type="ECO:0000256" key="7">
    <source>
        <dbReference type="ARBA" id="ARBA00022723"/>
    </source>
</evidence>
<keyword evidence="13" id="KW-0449">Lipoprotein</keyword>
<dbReference type="InterPro" id="IPR018299">
    <property type="entry name" value="Alkaline_phosphatase_AS"/>
</dbReference>
<feature type="binding site" evidence="15">
    <location>
        <position position="339"/>
    </location>
    <ligand>
        <name>Zn(2+)</name>
        <dbReference type="ChEBI" id="CHEBI:29105"/>
        <label>2</label>
    </ligand>
</feature>
<feature type="binding site" evidence="15">
    <location>
        <position position="376"/>
    </location>
    <ligand>
        <name>Zn(2+)</name>
        <dbReference type="ChEBI" id="CHEBI:29105"/>
        <label>2</label>
    </ligand>
</feature>
<dbReference type="PANTHER" id="PTHR11596:SF30">
    <property type="entry name" value="INTESTINAL-TYPE ALKALINE PHOSPHATASE"/>
    <property type="match status" value="1"/>
</dbReference>
<feature type="binding site" evidence="15">
    <location>
        <position position="330"/>
    </location>
    <ligand>
        <name>Mg(2+)</name>
        <dbReference type="ChEBI" id="CHEBI:18420"/>
    </ligand>
</feature>